<dbReference type="AlphaFoldDB" id="A0AAE4Z790"/>
<dbReference type="InterPro" id="IPR008969">
    <property type="entry name" value="CarboxyPept-like_regulatory"/>
</dbReference>
<dbReference type="Gene3D" id="2.60.40.1120">
    <property type="entry name" value="Carboxypeptidase-like, regulatory domain"/>
    <property type="match status" value="1"/>
</dbReference>
<comment type="caution">
    <text evidence="10">The sequence shown here is derived from an EMBL/GenBank/DDBJ whole genome shotgun (WGS) entry which is preliminary data.</text>
</comment>
<organism evidence="10 11">
    <name type="scientific">Candidatus Kutchimonas denitrificans</name>
    <dbReference type="NCBI Taxonomy" id="3056748"/>
    <lineage>
        <taxon>Bacteria</taxon>
        <taxon>Pseudomonadati</taxon>
        <taxon>Gemmatimonadota</taxon>
        <taxon>Gemmatimonadia</taxon>
        <taxon>Candidatus Palauibacterales</taxon>
        <taxon>Candidatus Palauibacteraceae</taxon>
        <taxon>Candidatus Kutchimonas</taxon>
    </lineage>
</organism>
<evidence type="ECO:0000256" key="5">
    <source>
        <dbReference type="ARBA" id="ARBA00022729"/>
    </source>
</evidence>
<evidence type="ECO:0000256" key="3">
    <source>
        <dbReference type="ARBA" id="ARBA00022452"/>
    </source>
</evidence>
<evidence type="ECO:0000256" key="6">
    <source>
        <dbReference type="ARBA" id="ARBA00023136"/>
    </source>
</evidence>
<evidence type="ECO:0000256" key="2">
    <source>
        <dbReference type="ARBA" id="ARBA00022448"/>
    </source>
</evidence>
<protein>
    <submittedName>
        <fullName evidence="10">TonB-dependent receptor</fullName>
    </submittedName>
</protein>
<keyword evidence="10" id="KW-0675">Receptor</keyword>
<evidence type="ECO:0000313" key="10">
    <source>
        <dbReference type="EMBL" id="NIR74007.1"/>
    </source>
</evidence>
<dbReference type="Pfam" id="PF13620">
    <property type="entry name" value="CarboxypepD_reg"/>
    <property type="match status" value="1"/>
</dbReference>
<feature type="domain" description="TonB-dependent receptor plug" evidence="9">
    <location>
        <begin position="114"/>
        <end position="210"/>
    </location>
</feature>
<comment type="similarity">
    <text evidence="8">Belongs to the TonB-dependent receptor family.</text>
</comment>
<gene>
    <name evidence="10" type="ORF">GWO12_02650</name>
</gene>
<dbReference type="Proteomes" id="UP000702544">
    <property type="component" value="Unassembled WGS sequence"/>
</dbReference>
<evidence type="ECO:0000256" key="7">
    <source>
        <dbReference type="ARBA" id="ARBA00023237"/>
    </source>
</evidence>
<dbReference type="PANTHER" id="PTHR30069:SF29">
    <property type="entry name" value="HEMOGLOBIN AND HEMOGLOBIN-HAPTOGLOBIN-BINDING PROTEIN 1-RELATED"/>
    <property type="match status" value="1"/>
</dbReference>
<dbReference type="InterPro" id="IPR036942">
    <property type="entry name" value="Beta-barrel_TonB_sf"/>
</dbReference>
<dbReference type="PANTHER" id="PTHR30069">
    <property type="entry name" value="TONB-DEPENDENT OUTER MEMBRANE RECEPTOR"/>
    <property type="match status" value="1"/>
</dbReference>
<dbReference type="GO" id="GO:0044718">
    <property type="term" value="P:siderophore transmembrane transport"/>
    <property type="evidence" value="ECO:0007669"/>
    <property type="project" value="TreeGrafter"/>
</dbReference>
<sequence length="710" mass="76674">MLCPSDATAQFPGELTGRVSDAVTGLPVELALIEVLGTNGMALSDASGAFHIRGLEPGRHRLRISRLGYEPQVRTVEIHNGRTAWLAVKLGVRPVAVDELAVEAWNDATPGRLTMSRPQIEAAGDLTAAGLLDGWAGLVVQRRGAGGRQTVSIRGGSADEVLVLLDGAPLNDPLTGEADLSTVPASQIESIEVLKGSQTATYGPRAVAGVVLIESRASAAPLRLALETGSLGYWSGSAETGGGALGWEWSAGVRARIADGSFEFARPDELGGGRSTRLNTDNEELSAFVAADGGAAGGRLRLRGGFLDLDRGIPGPSFLPTTTAREELSRWRGQAAWERGGHLWRLSTRLHGVWQSARFHDSEPPVGLPYDSHSDALALGARLATELAPEAGPVRSLSGGFELRGQRYESAALGAGAPDGRLDFGIFLGGELAPDPASRTRLVAALRLDRDDLGDRFHLTHELGLHTGIGPATFRVRHAASYSPPTFGDQFFREGVAVQPNPDLRAERVPDEWTVAVDLSGRIGSEATGGLSVEGYIADVRDMIIWAPDFRFVWSPRNFHVERRGVDVQARIAFPLHQIELDGSYSLARATYDRDDDVQVLYRPRHSAALSFAWRPGSWDVRGEARFVGTRYPVPARLNALDPYWSVDLRVRHRFDMEAWRLTAALVVDRLLDTEASLIYGYPEPGRVLRFELAASPQLTKMNEAKGEGR</sequence>
<dbReference type="Gene3D" id="2.170.130.10">
    <property type="entry name" value="TonB-dependent receptor, plug domain"/>
    <property type="match status" value="1"/>
</dbReference>
<comment type="subcellular location">
    <subcellularLocation>
        <location evidence="1 8">Cell outer membrane</location>
        <topology evidence="1 8">Multi-pass membrane protein</topology>
    </subcellularLocation>
</comment>
<dbReference type="InterPro" id="IPR012910">
    <property type="entry name" value="Plug_dom"/>
</dbReference>
<accession>A0AAE4Z790</accession>
<keyword evidence="6 8" id="KW-0472">Membrane</keyword>
<keyword evidence="2 8" id="KW-0813">Transport</keyword>
<name>A0AAE4Z790_9BACT</name>
<dbReference type="GO" id="GO:0009279">
    <property type="term" value="C:cell outer membrane"/>
    <property type="evidence" value="ECO:0007669"/>
    <property type="project" value="UniProtKB-SubCell"/>
</dbReference>
<dbReference type="InterPro" id="IPR039426">
    <property type="entry name" value="TonB-dep_rcpt-like"/>
</dbReference>
<keyword evidence="7 8" id="KW-0998">Cell outer membrane</keyword>
<dbReference type="InterPro" id="IPR037066">
    <property type="entry name" value="Plug_dom_sf"/>
</dbReference>
<keyword evidence="5" id="KW-0732">Signal</keyword>
<dbReference type="SUPFAM" id="SSF49464">
    <property type="entry name" value="Carboxypeptidase regulatory domain-like"/>
    <property type="match status" value="1"/>
</dbReference>
<dbReference type="GO" id="GO:0015344">
    <property type="term" value="F:siderophore uptake transmembrane transporter activity"/>
    <property type="evidence" value="ECO:0007669"/>
    <property type="project" value="TreeGrafter"/>
</dbReference>
<dbReference type="PROSITE" id="PS52016">
    <property type="entry name" value="TONB_DEPENDENT_REC_3"/>
    <property type="match status" value="1"/>
</dbReference>
<dbReference type="EMBL" id="JAACAK010000018">
    <property type="protein sequence ID" value="NIR74007.1"/>
    <property type="molecule type" value="Genomic_DNA"/>
</dbReference>
<proteinExistence type="inferred from homology"/>
<evidence type="ECO:0000313" key="11">
    <source>
        <dbReference type="Proteomes" id="UP000702544"/>
    </source>
</evidence>
<keyword evidence="4 8" id="KW-0812">Transmembrane</keyword>
<dbReference type="Pfam" id="PF07715">
    <property type="entry name" value="Plug"/>
    <property type="match status" value="1"/>
</dbReference>
<evidence type="ECO:0000256" key="1">
    <source>
        <dbReference type="ARBA" id="ARBA00004571"/>
    </source>
</evidence>
<reference evidence="10 11" key="1">
    <citation type="submission" date="2020-01" db="EMBL/GenBank/DDBJ databases">
        <title>Genomes assembled from Gulf of Kutch pelagic sediment metagenomes.</title>
        <authorList>
            <person name="Chandrashekar M."/>
            <person name="Mahajan M.S."/>
            <person name="Dave K.J."/>
            <person name="Vatsa P."/>
            <person name="Nathani N.M."/>
        </authorList>
    </citation>
    <scope>NUCLEOTIDE SEQUENCE [LARGE SCALE GENOMIC DNA]</scope>
    <source>
        <strain evidence="10">KS3-K002</strain>
    </source>
</reference>
<dbReference type="Gene3D" id="2.40.170.20">
    <property type="entry name" value="TonB-dependent receptor, beta-barrel domain"/>
    <property type="match status" value="1"/>
</dbReference>
<evidence type="ECO:0000259" key="9">
    <source>
        <dbReference type="Pfam" id="PF07715"/>
    </source>
</evidence>
<evidence type="ECO:0000256" key="4">
    <source>
        <dbReference type="ARBA" id="ARBA00022692"/>
    </source>
</evidence>
<evidence type="ECO:0000256" key="8">
    <source>
        <dbReference type="PROSITE-ProRule" id="PRU01360"/>
    </source>
</evidence>
<keyword evidence="3 8" id="KW-1134">Transmembrane beta strand</keyword>
<dbReference type="SUPFAM" id="SSF56935">
    <property type="entry name" value="Porins"/>
    <property type="match status" value="1"/>
</dbReference>